<keyword evidence="3" id="KW-1185">Reference proteome</keyword>
<gene>
    <name evidence="2" type="primary">Acey_s0002.g1110</name>
    <name evidence="2" type="ORF">Y032_0002g1110</name>
</gene>
<feature type="region of interest" description="Disordered" evidence="1">
    <location>
        <begin position="33"/>
        <end position="54"/>
    </location>
</feature>
<name>A0A016VZQ3_9BILA</name>
<dbReference type="AlphaFoldDB" id="A0A016VZQ3"/>
<protein>
    <submittedName>
        <fullName evidence="2">Uncharacterized protein</fullName>
    </submittedName>
</protein>
<dbReference type="Proteomes" id="UP000024635">
    <property type="component" value="Unassembled WGS sequence"/>
</dbReference>
<evidence type="ECO:0000313" key="2">
    <source>
        <dbReference type="EMBL" id="EYC32821.1"/>
    </source>
</evidence>
<organism evidence="2 3">
    <name type="scientific">Ancylostoma ceylanicum</name>
    <dbReference type="NCBI Taxonomy" id="53326"/>
    <lineage>
        <taxon>Eukaryota</taxon>
        <taxon>Metazoa</taxon>
        <taxon>Ecdysozoa</taxon>
        <taxon>Nematoda</taxon>
        <taxon>Chromadorea</taxon>
        <taxon>Rhabditida</taxon>
        <taxon>Rhabditina</taxon>
        <taxon>Rhabditomorpha</taxon>
        <taxon>Strongyloidea</taxon>
        <taxon>Ancylostomatidae</taxon>
        <taxon>Ancylostomatinae</taxon>
        <taxon>Ancylostoma</taxon>
    </lineage>
</organism>
<evidence type="ECO:0000313" key="3">
    <source>
        <dbReference type="Proteomes" id="UP000024635"/>
    </source>
</evidence>
<comment type="caution">
    <text evidence="2">The sequence shown here is derived from an EMBL/GenBank/DDBJ whole genome shotgun (WGS) entry which is preliminary data.</text>
</comment>
<sequence length="87" mass="9857">MQEIRALFTMCRGRRRELRRGAYTTHRDSVDWRVGPLKGQRGRKSNPCSSAGNTQVQRNSGCFAAAASKINGFHLRKLVLLEIIRTV</sequence>
<proteinExistence type="predicted"/>
<accession>A0A016VZQ3</accession>
<dbReference type="EMBL" id="JARK01001338">
    <property type="protein sequence ID" value="EYC32821.1"/>
    <property type="molecule type" value="Genomic_DNA"/>
</dbReference>
<reference evidence="3" key="1">
    <citation type="journal article" date="2015" name="Nat. Genet.">
        <title>The genome and transcriptome of the zoonotic hookworm Ancylostoma ceylanicum identify infection-specific gene families.</title>
        <authorList>
            <person name="Schwarz E.M."/>
            <person name="Hu Y."/>
            <person name="Antoshechkin I."/>
            <person name="Miller M.M."/>
            <person name="Sternberg P.W."/>
            <person name="Aroian R.V."/>
        </authorList>
    </citation>
    <scope>NUCLEOTIDE SEQUENCE</scope>
    <source>
        <strain evidence="3">HY135</strain>
    </source>
</reference>
<evidence type="ECO:0000256" key="1">
    <source>
        <dbReference type="SAM" id="MobiDB-lite"/>
    </source>
</evidence>